<keyword evidence="3" id="KW-1185">Reference proteome</keyword>
<dbReference type="RefSeq" id="WP_171833115.1">
    <property type="nucleotide sequence ID" value="NZ_CP053708.1"/>
</dbReference>
<feature type="region of interest" description="Disordered" evidence="1">
    <location>
        <begin position="329"/>
        <end position="380"/>
    </location>
</feature>
<proteinExistence type="predicted"/>
<organism evidence="2 3">
    <name type="scientific">Lichenicola cladoniae</name>
    <dbReference type="NCBI Taxonomy" id="1484109"/>
    <lineage>
        <taxon>Bacteria</taxon>
        <taxon>Pseudomonadati</taxon>
        <taxon>Pseudomonadota</taxon>
        <taxon>Alphaproteobacteria</taxon>
        <taxon>Acetobacterales</taxon>
        <taxon>Acetobacteraceae</taxon>
        <taxon>Lichenicola</taxon>
    </lineage>
</organism>
<gene>
    <name evidence="2" type="ORF">HN018_16085</name>
</gene>
<dbReference type="AlphaFoldDB" id="A0A6M8HT47"/>
<feature type="compositionally biased region" description="Low complexity" evidence="1">
    <location>
        <begin position="140"/>
        <end position="153"/>
    </location>
</feature>
<evidence type="ECO:0000256" key="1">
    <source>
        <dbReference type="SAM" id="MobiDB-lite"/>
    </source>
</evidence>
<dbReference type="EMBL" id="CP053708">
    <property type="protein sequence ID" value="QKE91361.1"/>
    <property type="molecule type" value="Genomic_DNA"/>
</dbReference>
<sequence>MSQTNPTPNQKVVTELKVSAHLMLLDPGLFCVFHAPGGPLPDSVSGLPGVRITRPPGSSPDAVSISTFNPDGWLGAETGAALVRVTQAPSQVLVTIYQTSDSSQEAPKLQVLRLSDAAPARPGQAPIQNAGQAAHPQASPAVPALPGTPTTAPAAPPAKLEVAAHVQRRGDLLTLLGEWMGERGSQNWIEGFAISPNRFVEPADIEYQAVLGKGWLSPWSEGGQYCGSRGMALPILGLRVRLKGDAAEHYDVRVSASFTDGTSVGPVDATGTAEAPSLAPLEAFMVEIVPVAVAGEPARATQPNVGAVPKAISEPVGARDAVRAAAAVLRRPGAAKPEPVRAEPPRLNAPKPIVSRPVIKAPPPLPPGRSSGKPGTKVRR</sequence>
<dbReference type="Pfam" id="PF07538">
    <property type="entry name" value="ChW"/>
    <property type="match status" value="1"/>
</dbReference>
<dbReference type="Proteomes" id="UP000500767">
    <property type="component" value="Chromosome"/>
</dbReference>
<evidence type="ECO:0000313" key="3">
    <source>
        <dbReference type="Proteomes" id="UP000500767"/>
    </source>
</evidence>
<evidence type="ECO:0008006" key="4">
    <source>
        <dbReference type="Google" id="ProtNLM"/>
    </source>
</evidence>
<dbReference type="InterPro" id="IPR006637">
    <property type="entry name" value="ChW"/>
</dbReference>
<name>A0A6M8HT47_9PROT</name>
<protein>
    <recommendedName>
        <fullName evidence="4">Hydrophobic W protein</fullName>
    </recommendedName>
</protein>
<reference evidence="2 3" key="1">
    <citation type="journal article" date="2014" name="World J. Microbiol. Biotechnol.">
        <title>Biodiversity and physiological characteristics of Antarctic and Arctic lichens-associated bacteria.</title>
        <authorList>
            <person name="Lee Y.M."/>
            <person name="Kim E.H."/>
            <person name="Lee H.K."/>
            <person name="Hong S.G."/>
        </authorList>
    </citation>
    <scope>NUCLEOTIDE SEQUENCE [LARGE SCALE GENOMIC DNA]</scope>
    <source>
        <strain evidence="2 3">PAMC 26569</strain>
    </source>
</reference>
<accession>A0A6M8HT47</accession>
<evidence type="ECO:0000313" key="2">
    <source>
        <dbReference type="EMBL" id="QKE91361.1"/>
    </source>
</evidence>
<feature type="region of interest" description="Disordered" evidence="1">
    <location>
        <begin position="120"/>
        <end position="157"/>
    </location>
</feature>
<dbReference type="KEGG" id="lck:HN018_16085"/>